<reference evidence="2" key="1">
    <citation type="submission" date="2020-10" db="EMBL/GenBank/DDBJ databases">
        <title>Whole-genome sequence of Luteibacter sp. EIF3.</title>
        <authorList>
            <person name="Friedrich I."/>
            <person name="Hertel R."/>
            <person name="Daniel R."/>
        </authorList>
    </citation>
    <scope>NUCLEOTIDE SEQUENCE</scope>
    <source>
        <strain evidence="2">EIF3</strain>
    </source>
</reference>
<name>A0ABY4T1F4_9GAMM</name>
<feature type="domain" description="Putative DNA-binding" evidence="1">
    <location>
        <begin position="5"/>
        <end position="92"/>
    </location>
</feature>
<organism evidence="2 3">
    <name type="scientific">Luteibacter flocculans</name>
    <dbReference type="NCBI Taxonomy" id="2780091"/>
    <lineage>
        <taxon>Bacteria</taxon>
        <taxon>Pseudomonadati</taxon>
        <taxon>Pseudomonadota</taxon>
        <taxon>Gammaproteobacteria</taxon>
        <taxon>Lysobacterales</taxon>
        <taxon>Rhodanobacteraceae</taxon>
        <taxon>Luteibacter</taxon>
    </lineage>
</organism>
<protein>
    <submittedName>
        <fullName evidence="2">DNA-binding domain-containing protein</fullName>
    </submittedName>
</protein>
<dbReference type="EMBL" id="CP063231">
    <property type="protein sequence ID" value="URL58784.1"/>
    <property type="molecule type" value="Genomic_DNA"/>
</dbReference>
<proteinExistence type="predicted"/>
<sequence>MNLAEVQRGFSDWLTDTTGEDGKPAIASQASAGFAVYRNNYRAQLIGCLEASYPQVARWIGADAFREAAIHHIGIHPPRSWTLDQYGVDFPDTVFALYPRSPDLRELAWIEWALAEAFVATDSTPLTTESLANVNWDAATLTLTPSLRMHEATTNADDLWFALDAEATVPEGEMLDQPGGFVVWRKGFRSQLKRVDATDYAALLALRNDGRFAAWCDVLVERLAEERGIARAGTLLAEWIGAGIVVGVTM</sequence>
<dbReference type="GO" id="GO:0003677">
    <property type="term" value="F:DNA binding"/>
    <property type="evidence" value="ECO:0007669"/>
    <property type="project" value="UniProtKB-KW"/>
</dbReference>
<dbReference type="Pfam" id="PF09836">
    <property type="entry name" value="DUF2063"/>
    <property type="match status" value="1"/>
</dbReference>
<dbReference type="Proteomes" id="UP001056681">
    <property type="component" value="Chromosome"/>
</dbReference>
<evidence type="ECO:0000313" key="3">
    <source>
        <dbReference type="Proteomes" id="UP001056681"/>
    </source>
</evidence>
<dbReference type="RefSeq" id="WP_250339466.1">
    <property type="nucleotide sequence ID" value="NZ_CP063231.1"/>
</dbReference>
<evidence type="ECO:0000313" key="2">
    <source>
        <dbReference type="EMBL" id="URL58784.1"/>
    </source>
</evidence>
<dbReference type="InterPro" id="IPR018640">
    <property type="entry name" value="DUF2063"/>
</dbReference>
<keyword evidence="2" id="KW-0238">DNA-binding</keyword>
<keyword evidence="3" id="KW-1185">Reference proteome</keyword>
<evidence type="ECO:0000259" key="1">
    <source>
        <dbReference type="Pfam" id="PF09836"/>
    </source>
</evidence>
<gene>
    <name evidence="2" type="ORF">IM816_01260</name>
</gene>
<accession>A0ABY4T1F4</accession>